<keyword evidence="3" id="KW-1185">Reference proteome</keyword>
<organism evidence="2 3">
    <name type="scientific">Desulfovibrio falkowii</name>
    <dbReference type="NCBI Taxonomy" id="3136602"/>
    <lineage>
        <taxon>Bacteria</taxon>
        <taxon>Pseudomonadati</taxon>
        <taxon>Thermodesulfobacteriota</taxon>
        <taxon>Desulfovibrionia</taxon>
        <taxon>Desulfovibrionales</taxon>
        <taxon>Desulfovibrionaceae</taxon>
        <taxon>Desulfovibrio</taxon>
    </lineage>
</organism>
<accession>A0ABQ0EA29</accession>
<sequence>MSNVEEYFKQLQQKEQLIFDAENALNSAKHQYENVSKLLAIAVCPFTYDEVILLPYHRGKRWECKGRVVGIHPPRFSLFKGLYELNVVILKRNGADSKLFDFVVCSEELEKRNNKPLSPTYNTLNR</sequence>
<evidence type="ECO:0000313" key="3">
    <source>
        <dbReference type="Proteomes" id="UP001628192"/>
    </source>
</evidence>
<protein>
    <submittedName>
        <fullName evidence="2">Uncharacterized protein</fullName>
    </submittedName>
</protein>
<name>A0ABQ0EA29_9BACT</name>
<evidence type="ECO:0000256" key="1">
    <source>
        <dbReference type="SAM" id="Coils"/>
    </source>
</evidence>
<feature type="coiled-coil region" evidence="1">
    <location>
        <begin position="4"/>
        <end position="31"/>
    </location>
</feature>
<proteinExistence type="predicted"/>
<dbReference type="RefSeq" id="WP_407844886.1">
    <property type="nucleotide sequence ID" value="NZ_BAAFSG010000001.1"/>
</dbReference>
<reference evidence="2 3" key="1">
    <citation type="journal article" date="2025" name="Int. J. Syst. Evol. Microbiol.">
        <title>Desulfovibrio falkowii sp. nov., Porphyromonas miyakawae sp. nov., Mediterraneibacter flintii sp. nov. and Owariibacterium komagatae gen. nov., sp. nov., isolated from human faeces.</title>
        <authorList>
            <person name="Hamaguchi T."/>
            <person name="Ohara M."/>
            <person name="Hisatomi A."/>
            <person name="Sekiguchi K."/>
            <person name="Takeda J.I."/>
            <person name="Ueyama J."/>
            <person name="Ito M."/>
            <person name="Nishiwaki H."/>
            <person name="Ogi T."/>
            <person name="Hirayama M."/>
            <person name="Ohkuma M."/>
            <person name="Sakamoto M."/>
            <person name="Ohno K."/>
        </authorList>
    </citation>
    <scope>NUCLEOTIDE SEQUENCE [LARGE SCALE GENOMIC DNA]</scope>
    <source>
        <strain evidence="2 3">13CB8C</strain>
    </source>
</reference>
<dbReference type="EMBL" id="BAAFSG010000001">
    <property type="protein sequence ID" value="GAB1254626.1"/>
    <property type="molecule type" value="Genomic_DNA"/>
</dbReference>
<comment type="caution">
    <text evidence="2">The sequence shown here is derived from an EMBL/GenBank/DDBJ whole genome shotgun (WGS) entry which is preliminary data.</text>
</comment>
<keyword evidence="1" id="KW-0175">Coiled coil</keyword>
<dbReference type="Proteomes" id="UP001628192">
    <property type="component" value="Unassembled WGS sequence"/>
</dbReference>
<evidence type="ECO:0000313" key="2">
    <source>
        <dbReference type="EMBL" id="GAB1254626.1"/>
    </source>
</evidence>
<gene>
    <name evidence="2" type="ORF">Defa_21130</name>
</gene>